<proteinExistence type="predicted"/>
<keyword evidence="2" id="KW-1185">Reference proteome</keyword>
<evidence type="ECO:0000313" key="1">
    <source>
        <dbReference type="EMBL" id="SFM73638.1"/>
    </source>
</evidence>
<dbReference type="NCBIfam" id="TIGR02710">
    <property type="entry name" value="TIGR02710 family CRISPR-associated CARF protein"/>
    <property type="match status" value="2"/>
</dbReference>
<name>A0A1I4TA13_9BACT</name>
<dbReference type="Proteomes" id="UP000199611">
    <property type="component" value="Unassembled WGS sequence"/>
</dbReference>
<dbReference type="InterPro" id="IPR014082">
    <property type="entry name" value="CRISPR-assoc_prot_Cas02710"/>
</dbReference>
<dbReference type="EMBL" id="FOUU01000003">
    <property type="protein sequence ID" value="SFM73638.1"/>
    <property type="molecule type" value="Genomic_DNA"/>
</dbReference>
<dbReference type="InterPro" id="IPR011335">
    <property type="entry name" value="Restrct_endonuc-II-like"/>
</dbReference>
<dbReference type="SUPFAM" id="SSF52980">
    <property type="entry name" value="Restriction endonuclease-like"/>
    <property type="match status" value="1"/>
</dbReference>
<organism evidence="1 2">
    <name type="scientific">Thermodesulforhabdus norvegica</name>
    <dbReference type="NCBI Taxonomy" id="39841"/>
    <lineage>
        <taxon>Bacteria</taxon>
        <taxon>Pseudomonadati</taxon>
        <taxon>Thermodesulfobacteriota</taxon>
        <taxon>Syntrophobacteria</taxon>
        <taxon>Syntrophobacterales</taxon>
        <taxon>Thermodesulforhabdaceae</taxon>
        <taxon>Thermodesulforhabdus</taxon>
    </lineage>
</organism>
<protein>
    <submittedName>
        <fullName evidence="1">CRISPR-associated protein, TIGR02710 family</fullName>
    </submittedName>
</protein>
<dbReference type="OrthoDB" id="793940at2"/>
<dbReference type="RefSeq" id="WP_093394406.1">
    <property type="nucleotide sequence ID" value="NZ_FOUU01000003.1"/>
</dbReference>
<dbReference type="Pfam" id="PF09670">
    <property type="entry name" value="Cas_Cas02710"/>
    <property type="match status" value="1"/>
</dbReference>
<dbReference type="AlphaFoldDB" id="A0A1I4TA13"/>
<accession>A0A1I4TA13</accession>
<sequence length="421" mass="47624">MVKVLVLTVGGSCDPLVNAIKQEKPNFVYFLCSTGPKGSVIVVNGPGKPCKEREVAKPSIASQANLSTDTYEVVEIDDPDDLGACYRACEIVSARIQNRFGDFGNIEIVANYTGGTKTMSAALVLYALDSGWPVKFNVGIRNNLVKVEGGDTPTPIGVEDVLWKRRLETANIMISSYYYAEAQEILESLLRNFPVAGERKRLTMKCKEICRGFNLWDHFKHEDALAVLERFAGDVLDQFLFLKRILGRAKPVTGYETVVDLMLNAERRAAQRRYDDAVARLYRAVEMLAQRRLQKEYGIETGDVDPEKIPQSVREKYKSDEDGKIRIGLRMAYTLLFDLGDEVGRLFMDEENRIIDALKKRNLSILAHGIIPVDEATYESVSRVLVDFLSRTLDLLQCPYDRRLQFPRTMDFCFREKSVNC</sequence>
<gene>
    <name evidence="1" type="ORF">SAMN05660836_01310</name>
</gene>
<dbReference type="STRING" id="39841.SAMN05660836_01310"/>
<reference evidence="1 2" key="1">
    <citation type="submission" date="2016-10" db="EMBL/GenBank/DDBJ databases">
        <authorList>
            <person name="de Groot N.N."/>
        </authorList>
    </citation>
    <scope>NUCLEOTIDE SEQUENCE [LARGE SCALE GENOMIC DNA]</scope>
    <source>
        <strain evidence="1 2">DSM 9990</strain>
    </source>
</reference>
<evidence type="ECO:0000313" key="2">
    <source>
        <dbReference type="Proteomes" id="UP000199611"/>
    </source>
</evidence>
<dbReference type="Gene3D" id="3.40.50.10770">
    <property type="entry name" value="Hypothetical protein VC1899 like domain (Restriction endonuclease-like)"/>
    <property type="match status" value="1"/>
</dbReference>